<name>D9QM45_BRESC</name>
<dbReference type="InParanoid" id="D9QM45"/>
<dbReference type="PROSITE" id="PS51257">
    <property type="entry name" value="PROKAR_LIPOPROTEIN"/>
    <property type="match status" value="1"/>
</dbReference>
<keyword evidence="2" id="KW-0732">Signal</keyword>
<organism evidence="3 4">
    <name type="scientific">Brevundimonas subvibrioides (strain ATCC 15264 / DSM 4735 / LMG 14903 / NBRC 16000 / CB 81)</name>
    <name type="common">Caulobacter subvibrioides</name>
    <dbReference type="NCBI Taxonomy" id="633149"/>
    <lineage>
        <taxon>Bacteria</taxon>
        <taxon>Pseudomonadati</taxon>
        <taxon>Pseudomonadota</taxon>
        <taxon>Alphaproteobacteria</taxon>
        <taxon>Caulobacterales</taxon>
        <taxon>Caulobacteraceae</taxon>
        <taxon>Brevundimonas</taxon>
    </lineage>
</organism>
<sequence>MGLFSSRGASALAALAIAATLASCASNKAAEEAEATRVAAEVAAAAALAAQPKPIALNDSVIQSAAIYLGFTRDMATLRGGFESPEAILAAMQRGAAYQPDQISRGLVAYASILALQSPEFLTGVRQYGTDRETRNQTVARIVADPTYASTLPGADAAAGLIMGVLDADIAALRTAADSIENDAYAIQADGRASWARQPVPDREARIQGVKDLSARRMVANAEDVARLSAAASSGSGLGVSTPRLRQPPYPPAVSSALALAALAVLDGAGENAVSNTDALQYDRASQDCFASSKLNLFQCLAASRPSYEVEFCLGRHVVRDLATCARGTSQPAGQITVGAPTQSRSQPATPVIRTEPIQPSTPLPVSPAPATPATVTPVVPPAPSITPNPALAPGASPTQRLNAAPPAPQR</sequence>
<evidence type="ECO:0000256" key="1">
    <source>
        <dbReference type="SAM" id="MobiDB-lite"/>
    </source>
</evidence>
<dbReference type="RefSeq" id="WP_013270072.1">
    <property type="nucleotide sequence ID" value="NC_014375.1"/>
</dbReference>
<reference evidence="4" key="1">
    <citation type="journal article" date="2011" name="J. Bacteriol.">
        <title>Genome sequences of eight morphologically diverse alphaproteobacteria.</title>
        <authorList>
            <consortium name="US DOE Joint Genome Institute"/>
            <person name="Brown P.J."/>
            <person name="Kysela D.T."/>
            <person name="Buechlein A."/>
            <person name="Hemmerich C."/>
            <person name="Brun Y.V."/>
        </authorList>
    </citation>
    <scope>NUCLEOTIDE SEQUENCE [LARGE SCALE GENOMIC DNA]</scope>
    <source>
        <strain evidence="4">ATCC 15264 / DSM 4735 / LMG 14903 / NBRC 16000 / CB 81</strain>
    </source>
</reference>
<feature type="compositionally biased region" description="Polar residues" evidence="1">
    <location>
        <begin position="329"/>
        <end position="349"/>
    </location>
</feature>
<feature type="signal peptide" evidence="2">
    <location>
        <begin position="1"/>
        <end position="25"/>
    </location>
</feature>
<dbReference type="Proteomes" id="UP000002696">
    <property type="component" value="Chromosome"/>
</dbReference>
<proteinExistence type="predicted"/>
<dbReference type="HOGENOM" id="CLU_755815_0_0_5"/>
<protein>
    <submittedName>
        <fullName evidence="3">Uncharacterized protein</fullName>
    </submittedName>
</protein>
<evidence type="ECO:0000313" key="3">
    <source>
        <dbReference type="EMBL" id="ADL01971.1"/>
    </source>
</evidence>
<dbReference type="KEGG" id="bsb:Bresu_2664"/>
<dbReference type="eggNOG" id="ENOG502ZBMK">
    <property type="taxonomic scope" value="Bacteria"/>
</dbReference>
<keyword evidence="4" id="KW-1185">Reference proteome</keyword>
<accession>D9QM45</accession>
<evidence type="ECO:0000256" key="2">
    <source>
        <dbReference type="SAM" id="SignalP"/>
    </source>
</evidence>
<dbReference type="STRING" id="633149.Bresu_2664"/>
<feature type="chain" id="PRO_5003127110" evidence="2">
    <location>
        <begin position="26"/>
        <end position="411"/>
    </location>
</feature>
<dbReference type="EMBL" id="CP002102">
    <property type="protein sequence ID" value="ADL01971.1"/>
    <property type="molecule type" value="Genomic_DNA"/>
</dbReference>
<feature type="region of interest" description="Disordered" evidence="1">
    <location>
        <begin position="329"/>
        <end position="411"/>
    </location>
</feature>
<gene>
    <name evidence="3" type="ordered locus">Bresu_2664</name>
</gene>
<evidence type="ECO:0000313" key="4">
    <source>
        <dbReference type="Proteomes" id="UP000002696"/>
    </source>
</evidence>
<dbReference type="AlphaFoldDB" id="D9QM45"/>
<feature type="compositionally biased region" description="Pro residues" evidence="1">
    <location>
        <begin position="360"/>
        <end position="371"/>
    </location>
</feature>